<dbReference type="KEGG" id="sey:SL1344_1951"/>
<sequence length="167" mass="18317">MPHMAGTAGRSGRRPKPTARKELAGNPGKRALNKEEPVFTPINGVSPPDWFNEEDMPLASVMWELTTKELCGQGLLCVTDLAVLERWCVAYEFWRRAVKNIAKEGNTITGAMGGKIKNPELTAKKEQESEMSSTGSMLGLDPSSRQRLIGLAGQKKTSNPFLKMINS</sequence>
<dbReference type="AlphaFoldDB" id="A0A0H3NI60"/>
<evidence type="ECO:0000313" key="2">
    <source>
        <dbReference type="EMBL" id="CBW18048.1"/>
    </source>
</evidence>
<dbReference type="EMBL" id="FQ312003">
    <property type="protein sequence ID" value="CBW18048.1"/>
    <property type="molecule type" value="Genomic_DNA"/>
</dbReference>
<dbReference type="PATRIC" id="fig|216597.6.peg.2171"/>
<dbReference type="Proteomes" id="UP000008962">
    <property type="component" value="Chromosome"/>
</dbReference>
<keyword evidence="3" id="KW-1185">Reference proteome</keyword>
<gene>
    <name evidence="2" type="ordered locus">SL1344_1951</name>
</gene>
<reference evidence="3" key="1">
    <citation type="journal article" date="2012" name="Proc. Natl. Acad. Sci. U.S.A.">
        <title>The transcriptional landscape and small RNAs of Salmonella enterica serovar Typhimurium.</title>
        <authorList>
            <person name="Kroger C."/>
            <person name="Dillon S.C."/>
            <person name="Cameron A.D."/>
            <person name="Papenfort K."/>
            <person name="Sivasankaran S.K."/>
            <person name="Hokamp K."/>
            <person name="Chao Y."/>
            <person name="Sittka A."/>
            <person name="Hebrard M."/>
            <person name="Handler K."/>
            <person name="Colgan A."/>
            <person name="Leekitcharoenphon P."/>
            <person name="Langridge G.C."/>
            <person name="Lohan A.J."/>
            <person name="Loftus B."/>
            <person name="Lucchini S."/>
            <person name="Ussery D.W."/>
            <person name="Dorman C.J."/>
            <person name="Thomson N.R."/>
            <person name="Vogel J."/>
            <person name="Hinton J.C."/>
        </authorList>
    </citation>
    <scope>NUCLEOTIDE SEQUENCE [LARGE SCALE GENOMIC DNA]</scope>
    <source>
        <strain evidence="3">SL1344</strain>
    </source>
</reference>
<dbReference type="Pfam" id="PF05119">
    <property type="entry name" value="Terminase_4"/>
    <property type="match status" value="1"/>
</dbReference>
<name>A0A0H3NI60_SALTS</name>
<dbReference type="HOGENOM" id="CLU_107958_2_1_6"/>
<evidence type="ECO:0000256" key="1">
    <source>
        <dbReference type="SAM" id="MobiDB-lite"/>
    </source>
</evidence>
<protein>
    <submittedName>
        <fullName evidence="2">Predicted bacteriophage protein</fullName>
    </submittedName>
</protein>
<dbReference type="NCBIfam" id="TIGR01558">
    <property type="entry name" value="sm_term_P27"/>
    <property type="match status" value="1"/>
</dbReference>
<organism evidence="2 3">
    <name type="scientific">Salmonella typhimurium (strain SL1344)</name>
    <dbReference type="NCBI Taxonomy" id="216597"/>
    <lineage>
        <taxon>Bacteria</taxon>
        <taxon>Pseudomonadati</taxon>
        <taxon>Pseudomonadota</taxon>
        <taxon>Gammaproteobacteria</taxon>
        <taxon>Enterobacterales</taxon>
        <taxon>Enterobacteriaceae</taxon>
        <taxon>Salmonella</taxon>
    </lineage>
</organism>
<feature type="region of interest" description="Disordered" evidence="1">
    <location>
        <begin position="1"/>
        <end position="39"/>
    </location>
</feature>
<evidence type="ECO:0000313" key="3">
    <source>
        <dbReference type="Proteomes" id="UP000008962"/>
    </source>
</evidence>
<dbReference type="InterPro" id="IPR006448">
    <property type="entry name" value="Phage_term_ssu_P27"/>
</dbReference>
<accession>A0A0H3NI60</accession>
<proteinExistence type="predicted"/>
<dbReference type="BioCyc" id="SENT216597:SL1344_RS10120-MONOMER"/>